<dbReference type="InterPro" id="IPR008930">
    <property type="entry name" value="Terpenoid_cyclase/PrenylTrfase"/>
</dbReference>
<evidence type="ECO:0000259" key="4">
    <source>
        <dbReference type="Pfam" id="PF13249"/>
    </source>
</evidence>
<dbReference type="GO" id="GO:0016104">
    <property type="term" value="P:triterpenoid biosynthetic process"/>
    <property type="evidence" value="ECO:0007669"/>
    <property type="project" value="InterPro"/>
</dbReference>
<dbReference type="InterPro" id="IPR032697">
    <property type="entry name" value="SQ_cyclase_N"/>
</dbReference>
<evidence type="ECO:0000313" key="6">
    <source>
        <dbReference type="Proteomes" id="UP000596660"/>
    </source>
</evidence>
<dbReference type="Gramene" id="AUR62001315-RA">
    <property type="protein sequence ID" value="AUR62001315-RA:cds"/>
    <property type="gene ID" value="AUR62001315"/>
</dbReference>
<sequence length="462" mass="52928">MAPLKREEVEEAHRNFYEKRVQVKACGDFIWRLQMKRAASYLIALQAEDGHWPADTAFPQIYIPPLNEDGGWGVHCAGHNTMFCTVLNYVCLRILGVKPDEGDDNTCPRARKWILDHGSATHIPSWGKTWLCILGLYDWSGCNPMPPELLLLPTFLPMHIGMIKENPSGDFNSMYPHISKGAWSFCDRDEGWQVSDCTADALKCCLMLSTMPPEIVGKKMDPERLYDSVNVLLSLQSKNGWFTAWEEARGYKWLEAMNTTSFFTKVVVEHEYVECTSSIIQALVLFKKLYPSRRKNEIETSISKAVKYIESCQYPNGSWRQIGSSGSSSSRSVGWGSPKLKCKCGVEAVIRTVRNGDNVESDCGFFQWVNANKMDLEDLRFQVFERDTQVAEKEIEIDFMKEQLKKFEKNLGVKEDELNDTKMELCHTRIELMKASRNEKNFSIALFVSWIFFAFLLVYLKA</sequence>
<name>A0A803KQK9_CHEQI</name>
<evidence type="ECO:0000256" key="1">
    <source>
        <dbReference type="ARBA" id="ARBA00023235"/>
    </source>
</evidence>
<feature type="coiled-coil region" evidence="2">
    <location>
        <begin position="390"/>
        <end position="424"/>
    </location>
</feature>
<dbReference type="InterPro" id="IPR018333">
    <property type="entry name" value="Squalene_cyclase"/>
</dbReference>
<evidence type="ECO:0000313" key="5">
    <source>
        <dbReference type="EnsemblPlants" id="AUR62001315-RA:cds"/>
    </source>
</evidence>
<proteinExistence type="predicted"/>
<dbReference type="AlphaFoldDB" id="A0A803KQK9"/>
<keyword evidence="3" id="KW-0812">Transmembrane</keyword>
<dbReference type="GO" id="GO:0042300">
    <property type="term" value="F:beta-amyrin synthase activity"/>
    <property type="evidence" value="ECO:0007669"/>
    <property type="project" value="TreeGrafter"/>
</dbReference>
<keyword evidence="3" id="KW-0472">Membrane</keyword>
<feature type="domain" description="Squalene cyclase N-terminal" evidence="4">
    <location>
        <begin position="67"/>
        <end position="161"/>
    </location>
</feature>
<keyword evidence="6" id="KW-1185">Reference proteome</keyword>
<evidence type="ECO:0000256" key="3">
    <source>
        <dbReference type="SAM" id="Phobius"/>
    </source>
</evidence>
<reference evidence="5" key="1">
    <citation type="journal article" date="2017" name="Nature">
        <title>The genome of Chenopodium quinoa.</title>
        <authorList>
            <person name="Jarvis D.E."/>
            <person name="Ho Y.S."/>
            <person name="Lightfoot D.J."/>
            <person name="Schmoeckel S.M."/>
            <person name="Li B."/>
            <person name="Borm T.J.A."/>
            <person name="Ohyanagi H."/>
            <person name="Mineta K."/>
            <person name="Michell C.T."/>
            <person name="Saber N."/>
            <person name="Kharbatia N.M."/>
            <person name="Rupper R.R."/>
            <person name="Sharp A.R."/>
            <person name="Dally N."/>
            <person name="Boughton B.A."/>
            <person name="Woo Y.H."/>
            <person name="Gao G."/>
            <person name="Schijlen E.G.W.M."/>
            <person name="Guo X."/>
            <person name="Momin A.A."/>
            <person name="Negrao S."/>
            <person name="Al-Babili S."/>
            <person name="Gehring C."/>
            <person name="Roessner U."/>
            <person name="Jung C."/>
            <person name="Murphy K."/>
            <person name="Arold S.T."/>
            <person name="Gojobori T."/>
            <person name="van der Linden C.G."/>
            <person name="van Loo E.N."/>
            <person name="Jellen E.N."/>
            <person name="Maughan P.J."/>
            <person name="Tester M."/>
        </authorList>
    </citation>
    <scope>NUCLEOTIDE SEQUENCE [LARGE SCALE GENOMIC DNA]</scope>
    <source>
        <strain evidence="5">cv. PI 614886</strain>
    </source>
</reference>
<dbReference type="GO" id="GO:0005811">
    <property type="term" value="C:lipid droplet"/>
    <property type="evidence" value="ECO:0007669"/>
    <property type="project" value="InterPro"/>
</dbReference>
<accession>A0A803KQK9</accession>
<evidence type="ECO:0000256" key="2">
    <source>
        <dbReference type="SAM" id="Coils"/>
    </source>
</evidence>
<dbReference type="Gene3D" id="1.50.10.20">
    <property type="match status" value="2"/>
</dbReference>
<dbReference type="SUPFAM" id="SSF48239">
    <property type="entry name" value="Terpenoid cyclases/Protein prenyltransferases"/>
    <property type="match status" value="2"/>
</dbReference>
<dbReference type="Pfam" id="PF13249">
    <property type="entry name" value="SQHop_cyclase_N"/>
    <property type="match status" value="1"/>
</dbReference>
<dbReference type="Proteomes" id="UP000596660">
    <property type="component" value="Unplaced"/>
</dbReference>
<dbReference type="EnsemblPlants" id="AUR62001315-RA">
    <property type="protein sequence ID" value="AUR62001315-RA:cds"/>
    <property type="gene ID" value="AUR62001315"/>
</dbReference>
<organism evidence="5 6">
    <name type="scientific">Chenopodium quinoa</name>
    <name type="common">Quinoa</name>
    <dbReference type="NCBI Taxonomy" id="63459"/>
    <lineage>
        <taxon>Eukaryota</taxon>
        <taxon>Viridiplantae</taxon>
        <taxon>Streptophyta</taxon>
        <taxon>Embryophyta</taxon>
        <taxon>Tracheophyta</taxon>
        <taxon>Spermatophyta</taxon>
        <taxon>Magnoliopsida</taxon>
        <taxon>eudicotyledons</taxon>
        <taxon>Gunneridae</taxon>
        <taxon>Pentapetalae</taxon>
        <taxon>Caryophyllales</taxon>
        <taxon>Chenopodiaceae</taxon>
        <taxon>Chenopodioideae</taxon>
        <taxon>Atripliceae</taxon>
        <taxon>Chenopodium</taxon>
    </lineage>
</organism>
<reference evidence="5" key="2">
    <citation type="submission" date="2021-03" db="UniProtKB">
        <authorList>
            <consortium name="EnsemblPlants"/>
        </authorList>
    </citation>
    <scope>IDENTIFICATION</scope>
</reference>
<protein>
    <recommendedName>
        <fullName evidence="4">Squalene cyclase N-terminal domain-containing protein</fullName>
    </recommendedName>
</protein>
<keyword evidence="2" id="KW-0175">Coiled coil</keyword>
<dbReference type="PANTHER" id="PTHR11764:SF58">
    <property type="entry name" value="BETA-AMYRIN SYNTHASE-RELATED"/>
    <property type="match status" value="1"/>
</dbReference>
<dbReference type="PANTHER" id="PTHR11764">
    <property type="entry name" value="TERPENE CYCLASE/MUTASE FAMILY MEMBER"/>
    <property type="match status" value="1"/>
</dbReference>
<feature type="transmembrane region" description="Helical" evidence="3">
    <location>
        <begin position="442"/>
        <end position="460"/>
    </location>
</feature>
<keyword evidence="1" id="KW-0413">Isomerase</keyword>
<keyword evidence="3" id="KW-1133">Transmembrane helix</keyword>